<dbReference type="RefSeq" id="WP_338613157.1">
    <property type="nucleotide sequence ID" value="NZ_AP029022.1"/>
</dbReference>
<keyword evidence="2" id="KW-1185">Reference proteome</keyword>
<evidence type="ECO:0000313" key="2">
    <source>
        <dbReference type="Proteomes" id="UP001380186"/>
    </source>
</evidence>
<accession>A0ABM8K9C9</accession>
<reference evidence="1 2" key="1">
    <citation type="journal article" date="2020" name="Microbes Environ.">
        <title>Synthetic bacterial community of duckweed: a simple and stable system to study plant-microbe interactions.</title>
        <authorList>
            <person name="Ishizawa H."/>
            <person name="Tada M."/>
            <person name="Kuroda M."/>
            <person name="Inoue D."/>
            <person name="Futamata H."/>
            <person name="Ike M."/>
        </authorList>
    </citation>
    <scope>NUCLEOTIDE SEQUENCE [LARGE SCALE GENOMIC DNA]</scope>
    <source>
        <strain evidence="1 2">DW100</strain>
    </source>
</reference>
<organism evidence="1 2">
    <name type="scientific">Chryseobacterium gambrini</name>
    <dbReference type="NCBI Taxonomy" id="373672"/>
    <lineage>
        <taxon>Bacteria</taxon>
        <taxon>Pseudomonadati</taxon>
        <taxon>Bacteroidota</taxon>
        <taxon>Flavobacteriia</taxon>
        <taxon>Flavobacteriales</taxon>
        <taxon>Weeksellaceae</taxon>
        <taxon>Chryseobacterium group</taxon>
        <taxon>Chryseobacterium</taxon>
    </lineage>
</organism>
<gene>
    <name evidence="1" type="ORF">CRDW_30180</name>
</gene>
<dbReference type="Proteomes" id="UP001380186">
    <property type="component" value="Chromosome"/>
</dbReference>
<protein>
    <recommendedName>
        <fullName evidence="3">DUF4369 domain-containing protein</fullName>
    </recommendedName>
</protein>
<evidence type="ECO:0000313" key="1">
    <source>
        <dbReference type="EMBL" id="BEV05644.1"/>
    </source>
</evidence>
<sequence>MKTFYLLIMCFIANQLWNAQQTKVLTIDVSAPEKCPVILDLNYRNKEKDDSKCESRWLSIKPRELIEVELKNINPLKYEYTINDNNITYFMDTATINQNIASLSKSTEEEPKLKYDSITYISLPSKSKELSEKIDDLEIFIDKFELENMSKESLGKEFFQTRDSLFTALKKDYYEAEKYKACLEQGKGEKYASAITEAQKQASEELIKYSI</sequence>
<proteinExistence type="predicted"/>
<dbReference type="EMBL" id="AP029022">
    <property type="protein sequence ID" value="BEV05644.1"/>
    <property type="molecule type" value="Genomic_DNA"/>
</dbReference>
<evidence type="ECO:0008006" key="3">
    <source>
        <dbReference type="Google" id="ProtNLM"/>
    </source>
</evidence>
<name>A0ABM8K9C9_9FLAO</name>